<evidence type="ECO:0000256" key="2">
    <source>
        <dbReference type="ARBA" id="ARBA00022723"/>
    </source>
</evidence>
<keyword evidence="8" id="KW-1185">Reference proteome</keyword>
<dbReference type="InterPro" id="IPR002888">
    <property type="entry name" value="2Fe-2S-bd"/>
</dbReference>
<dbReference type="SUPFAM" id="SSF47741">
    <property type="entry name" value="CO dehydrogenase ISP C-domain like"/>
    <property type="match status" value="1"/>
</dbReference>
<dbReference type="Proteomes" id="UP001623041">
    <property type="component" value="Unassembled WGS sequence"/>
</dbReference>
<evidence type="ECO:0000313" key="8">
    <source>
        <dbReference type="Proteomes" id="UP001623041"/>
    </source>
</evidence>
<dbReference type="PROSITE" id="PS51085">
    <property type="entry name" value="2FE2S_FER_2"/>
    <property type="match status" value="1"/>
</dbReference>
<dbReference type="RefSeq" id="WP_406581344.1">
    <property type="nucleotide sequence ID" value="NZ_JBJHQH010000010.1"/>
</dbReference>
<keyword evidence="3" id="KW-0560">Oxidoreductase</keyword>
<dbReference type="Pfam" id="PF00111">
    <property type="entry name" value="Fer2"/>
    <property type="match status" value="1"/>
</dbReference>
<evidence type="ECO:0000256" key="1">
    <source>
        <dbReference type="ARBA" id="ARBA00022714"/>
    </source>
</evidence>
<dbReference type="PANTHER" id="PTHR44379">
    <property type="entry name" value="OXIDOREDUCTASE WITH IRON-SULFUR SUBUNIT"/>
    <property type="match status" value="1"/>
</dbReference>
<keyword evidence="2" id="KW-0479">Metal-binding</keyword>
<dbReference type="Pfam" id="PF01799">
    <property type="entry name" value="Fer2_2"/>
    <property type="match status" value="1"/>
</dbReference>
<protein>
    <submittedName>
        <fullName evidence="7">(2Fe-2S)-binding protein</fullName>
    </submittedName>
</protein>
<dbReference type="InterPro" id="IPR051452">
    <property type="entry name" value="Diverse_Oxidoreductases"/>
</dbReference>
<dbReference type="InterPro" id="IPR001041">
    <property type="entry name" value="2Fe-2S_ferredoxin-type"/>
</dbReference>
<organism evidence="7 8">
    <name type="scientific">Bacillus salipaludis</name>
    <dbReference type="NCBI Taxonomy" id="2547811"/>
    <lineage>
        <taxon>Bacteria</taxon>
        <taxon>Bacillati</taxon>
        <taxon>Bacillota</taxon>
        <taxon>Bacilli</taxon>
        <taxon>Bacillales</taxon>
        <taxon>Bacillaceae</taxon>
        <taxon>Bacillus</taxon>
    </lineage>
</organism>
<dbReference type="CDD" id="cd00207">
    <property type="entry name" value="fer2"/>
    <property type="match status" value="1"/>
</dbReference>
<gene>
    <name evidence="7" type="ORF">ACJEBI_14965</name>
</gene>
<reference evidence="7 8" key="1">
    <citation type="submission" date="2024-11" db="EMBL/GenBank/DDBJ databases">
        <authorList>
            <person name="Lucas J.A."/>
        </authorList>
    </citation>
    <scope>NUCLEOTIDE SEQUENCE [LARGE SCALE GENOMIC DNA]</scope>
    <source>
        <strain evidence="7 8">Z 5.4</strain>
    </source>
</reference>
<evidence type="ECO:0000256" key="4">
    <source>
        <dbReference type="ARBA" id="ARBA00023004"/>
    </source>
</evidence>
<keyword evidence="1" id="KW-0001">2Fe-2S</keyword>
<evidence type="ECO:0000256" key="3">
    <source>
        <dbReference type="ARBA" id="ARBA00023002"/>
    </source>
</evidence>
<feature type="domain" description="2Fe-2S ferredoxin-type" evidence="6">
    <location>
        <begin position="3"/>
        <end position="79"/>
    </location>
</feature>
<comment type="caution">
    <text evidence="7">The sequence shown here is derived from an EMBL/GenBank/DDBJ whole genome shotgun (WGS) entry which is preliminary data.</text>
</comment>
<accession>A0ABW8RKP4</accession>
<dbReference type="InterPro" id="IPR036010">
    <property type="entry name" value="2Fe-2S_ferredoxin-like_sf"/>
</dbReference>
<evidence type="ECO:0000313" key="7">
    <source>
        <dbReference type="EMBL" id="MFK9092775.1"/>
    </source>
</evidence>
<proteinExistence type="predicted"/>
<name>A0ABW8RKP4_9BACI</name>
<sequence>MMRKIHFTVNGAPCSITCHPAKTLLDVLREDLDLTASKECCGKGECGSCSVLVNNEVVCSCLILVGQVENQNVITCEGVGLTPHLDNIQESFIEEGATQCGYCTPGIIVSAKAFLNDVDYVPSVDEIKTALGGNLCRCTGYSKIIQAVKTAAEKNLKELGKVSS</sequence>
<dbReference type="InterPro" id="IPR006058">
    <property type="entry name" value="2Fe2S_fd_BS"/>
</dbReference>
<keyword evidence="5" id="KW-0411">Iron-sulfur</keyword>
<dbReference type="Gene3D" id="3.10.20.30">
    <property type="match status" value="1"/>
</dbReference>
<evidence type="ECO:0000259" key="6">
    <source>
        <dbReference type="PROSITE" id="PS51085"/>
    </source>
</evidence>
<dbReference type="PANTHER" id="PTHR44379:SF5">
    <property type="entry name" value="OXIDOREDUCTASE WITH IRON-SULFUR SUBUNIT"/>
    <property type="match status" value="1"/>
</dbReference>
<dbReference type="EMBL" id="JBJHQH010000010">
    <property type="protein sequence ID" value="MFK9092775.1"/>
    <property type="molecule type" value="Genomic_DNA"/>
</dbReference>
<dbReference type="Gene3D" id="1.10.150.120">
    <property type="entry name" value="[2Fe-2S]-binding domain"/>
    <property type="match status" value="1"/>
</dbReference>
<dbReference type="InterPro" id="IPR012675">
    <property type="entry name" value="Beta-grasp_dom_sf"/>
</dbReference>
<keyword evidence="4" id="KW-0408">Iron</keyword>
<dbReference type="InterPro" id="IPR036884">
    <property type="entry name" value="2Fe-2S-bd_dom_sf"/>
</dbReference>
<evidence type="ECO:0000256" key="5">
    <source>
        <dbReference type="ARBA" id="ARBA00023014"/>
    </source>
</evidence>
<dbReference type="SUPFAM" id="SSF54292">
    <property type="entry name" value="2Fe-2S ferredoxin-like"/>
    <property type="match status" value="1"/>
</dbReference>
<dbReference type="PROSITE" id="PS00197">
    <property type="entry name" value="2FE2S_FER_1"/>
    <property type="match status" value="1"/>
</dbReference>